<evidence type="ECO:0000313" key="9">
    <source>
        <dbReference type="Proteomes" id="UP000694845"/>
    </source>
</evidence>
<dbReference type="Proteomes" id="UP000694845">
    <property type="component" value="Unplaced"/>
</dbReference>
<evidence type="ECO:0000313" key="10">
    <source>
        <dbReference type="RefSeq" id="XP_022100335.1"/>
    </source>
</evidence>
<evidence type="ECO:0000256" key="3">
    <source>
        <dbReference type="ARBA" id="ARBA00022801"/>
    </source>
</evidence>
<dbReference type="SUPFAM" id="SSF53474">
    <property type="entry name" value="alpha/beta-Hydrolases"/>
    <property type="match status" value="1"/>
</dbReference>
<dbReference type="InterPro" id="IPR000997">
    <property type="entry name" value="Cholinesterase"/>
</dbReference>
<dbReference type="PRINTS" id="PR00878">
    <property type="entry name" value="CHOLNESTRASE"/>
</dbReference>
<evidence type="ECO:0000256" key="4">
    <source>
        <dbReference type="ARBA" id="ARBA00023157"/>
    </source>
</evidence>
<keyword evidence="3 6" id="KW-0378">Hydrolase</keyword>
<evidence type="ECO:0000256" key="6">
    <source>
        <dbReference type="RuleBase" id="RU361235"/>
    </source>
</evidence>
<dbReference type="Pfam" id="PF00135">
    <property type="entry name" value="COesterase"/>
    <property type="match status" value="1"/>
</dbReference>
<reference evidence="10" key="1">
    <citation type="submission" date="2025-08" db="UniProtKB">
        <authorList>
            <consortium name="RefSeq"/>
        </authorList>
    </citation>
    <scope>IDENTIFICATION</scope>
</reference>
<feature type="active site" description="Charge relay system" evidence="5">
    <location>
        <position position="219"/>
    </location>
</feature>
<dbReference type="PANTHER" id="PTHR43918">
    <property type="entry name" value="ACETYLCHOLINESTERASE"/>
    <property type="match status" value="1"/>
</dbReference>
<evidence type="ECO:0000256" key="2">
    <source>
        <dbReference type="ARBA" id="ARBA00022487"/>
    </source>
</evidence>
<name>A0A8B7Z6B7_ACAPL</name>
<dbReference type="GO" id="GO:0019695">
    <property type="term" value="P:choline metabolic process"/>
    <property type="evidence" value="ECO:0007669"/>
    <property type="project" value="TreeGrafter"/>
</dbReference>
<evidence type="ECO:0000256" key="1">
    <source>
        <dbReference type="ARBA" id="ARBA00005964"/>
    </source>
</evidence>
<dbReference type="InterPro" id="IPR019826">
    <property type="entry name" value="Carboxylesterase_B_AS"/>
</dbReference>
<keyword evidence="9" id="KW-1185">Reference proteome</keyword>
<evidence type="ECO:0000256" key="7">
    <source>
        <dbReference type="SAM" id="MobiDB-lite"/>
    </source>
</evidence>
<dbReference type="EC" id="3.1.1.-" evidence="6"/>
<keyword evidence="4" id="KW-1015">Disulfide bond</keyword>
<dbReference type="PROSITE" id="PS00122">
    <property type="entry name" value="CARBOXYLESTERASE_B_1"/>
    <property type="match status" value="1"/>
</dbReference>
<evidence type="ECO:0000259" key="8">
    <source>
        <dbReference type="Pfam" id="PF00135"/>
    </source>
</evidence>
<feature type="active site" description="Acyl-ester intermediate" evidence="5">
    <location>
        <position position="88"/>
    </location>
</feature>
<dbReference type="OMA" id="MIAFEAF"/>
<feature type="domain" description="Carboxylesterase type B" evidence="8">
    <location>
        <begin position="1"/>
        <end position="424"/>
    </location>
</feature>
<dbReference type="PANTHER" id="PTHR43918:SF4">
    <property type="entry name" value="CARBOXYLIC ESTER HYDROLASE"/>
    <property type="match status" value="1"/>
</dbReference>
<proteinExistence type="inferred from homology"/>
<dbReference type="KEGG" id="aplc:110984437"/>
<dbReference type="InterPro" id="IPR029058">
    <property type="entry name" value="AB_hydrolase_fold"/>
</dbReference>
<dbReference type="InterPro" id="IPR002018">
    <property type="entry name" value="CarbesteraseB"/>
</dbReference>
<sequence>MLYIHGGAFISGSGSMETYNGVALAAYHDVIVVNFNYRLGVFGFLSTGDNELPGNYGMWDQLEALKWVKNHIADFGGDDDKITIFGESAGSASVSLMTLAKQSWGFYNRAIMQSGTASSPWSVLDPTTARDHAFKLGRLAQCGESISSSSLLSCLKQKSTSDLVVVMNVILRDAVKAKTNIIPFVPTIDREFLTENPAELYKRGEFKKTDVMIGTMRDEGAMIAFEAFLPRSILGDLLITEKIFDERLSDYIYIKHDQAMVDLIREHYVDPGQSKYFRPFSSLTGDEAFVCPTDAVAKAFASANSNTYLYQMTHVSSFHLLPLPFNDIVPHGDDLAYVFGSAFMQGLDRPVSLTEEEIGMSADMMRYWTNFAKTGNPNMESKRGVARVSSKTWHKFNAQTLYYKDLSPSMVDRQRLRQDECYLWNVQLPQMVPSERNEEVPSQQEITDDLPEPNNLPIPGNLLTIMLIGRN</sequence>
<protein>
    <recommendedName>
        <fullName evidence="6">Carboxylic ester hydrolase</fullName>
        <ecNumber evidence="6">3.1.1.-</ecNumber>
    </recommendedName>
</protein>
<dbReference type="RefSeq" id="XP_022100335.1">
    <property type="nucleotide sequence ID" value="XM_022244643.1"/>
</dbReference>
<organism evidence="9 10">
    <name type="scientific">Acanthaster planci</name>
    <name type="common">Crown-of-thorns starfish</name>
    <dbReference type="NCBI Taxonomy" id="133434"/>
    <lineage>
        <taxon>Eukaryota</taxon>
        <taxon>Metazoa</taxon>
        <taxon>Echinodermata</taxon>
        <taxon>Eleutherozoa</taxon>
        <taxon>Asterozoa</taxon>
        <taxon>Asteroidea</taxon>
        <taxon>Valvatacea</taxon>
        <taxon>Valvatida</taxon>
        <taxon>Acanthasteridae</taxon>
        <taxon>Acanthaster</taxon>
    </lineage>
</organism>
<dbReference type="GO" id="GO:0003990">
    <property type="term" value="F:acetylcholinesterase activity"/>
    <property type="evidence" value="ECO:0007669"/>
    <property type="project" value="TreeGrafter"/>
</dbReference>
<comment type="similarity">
    <text evidence="1 6">Belongs to the type-B carboxylesterase/lipase family.</text>
</comment>
<dbReference type="GO" id="GO:0005615">
    <property type="term" value="C:extracellular space"/>
    <property type="evidence" value="ECO:0007669"/>
    <property type="project" value="TreeGrafter"/>
</dbReference>
<dbReference type="GO" id="GO:0006581">
    <property type="term" value="P:acetylcholine catabolic process"/>
    <property type="evidence" value="ECO:0007669"/>
    <property type="project" value="TreeGrafter"/>
</dbReference>
<accession>A0A8B7Z6B7</accession>
<dbReference type="Gene3D" id="3.40.50.1820">
    <property type="entry name" value="alpha/beta hydrolase"/>
    <property type="match status" value="1"/>
</dbReference>
<feature type="region of interest" description="Disordered" evidence="7">
    <location>
        <begin position="434"/>
        <end position="455"/>
    </location>
</feature>
<gene>
    <name evidence="10" type="primary">LOC110984437</name>
</gene>
<feature type="active site" description="Charge relay system" evidence="5">
    <location>
        <position position="331"/>
    </location>
</feature>
<dbReference type="OrthoDB" id="3200163at2759"/>
<evidence type="ECO:0000256" key="5">
    <source>
        <dbReference type="PIRSR" id="PIRSR600997-1"/>
    </source>
</evidence>
<dbReference type="GeneID" id="110984437"/>
<keyword evidence="2" id="KW-0719">Serine esterase</keyword>
<dbReference type="InterPro" id="IPR050654">
    <property type="entry name" value="AChE-related_enzymes"/>
</dbReference>
<dbReference type="AlphaFoldDB" id="A0A8B7Z6B7"/>
<dbReference type="GO" id="GO:0005886">
    <property type="term" value="C:plasma membrane"/>
    <property type="evidence" value="ECO:0007669"/>
    <property type="project" value="TreeGrafter"/>
</dbReference>